<reference evidence="2" key="1">
    <citation type="journal article" date="2014" name="BMC Genomics">
        <title>Genome characteristics reveal the impact of lichenization on lichen-forming fungus Endocarpon pusillum Hedwig (Verrucariales, Ascomycota).</title>
        <authorList>
            <person name="Wang Y.-Y."/>
            <person name="Liu B."/>
            <person name="Zhang X.-Y."/>
            <person name="Zhou Q.-M."/>
            <person name="Zhang T."/>
            <person name="Li H."/>
            <person name="Yu Y.-F."/>
            <person name="Zhang X.-L."/>
            <person name="Hao X.-Y."/>
            <person name="Wang M."/>
            <person name="Wang L."/>
            <person name="Wei J.-C."/>
        </authorList>
    </citation>
    <scope>NUCLEOTIDE SEQUENCE [LARGE SCALE GENOMIC DNA]</scope>
    <source>
        <strain evidence="2">Z07020 / HMAS-L-300199</strain>
    </source>
</reference>
<proteinExistence type="predicted"/>
<dbReference type="GeneID" id="19238413"/>
<evidence type="ECO:0000313" key="2">
    <source>
        <dbReference type="Proteomes" id="UP000019373"/>
    </source>
</evidence>
<evidence type="ECO:0000313" key="1">
    <source>
        <dbReference type="EMBL" id="ERF74180.1"/>
    </source>
</evidence>
<protein>
    <submittedName>
        <fullName evidence="1">Uncharacterized protein</fullName>
    </submittedName>
</protein>
<name>U1HU95_ENDPU</name>
<dbReference type="RefSeq" id="XP_007800119.1">
    <property type="nucleotide sequence ID" value="XM_007801928.1"/>
</dbReference>
<organism evidence="1 2">
    <name type="scientific">Endocarpon pusillum (strain Z07020 / HMAS-L-300199)</name>
    <name type="common">Lichen-forming fungus</name>
    <dbReference type="NCBI Taxonomy" id="1263415"/>
    <lineage>
        <taxon>Eukaryota</taxon>
        <taxon>Fungi</taxon>
        <taxon>Dikarya</taxon>
        <taxon>Ascomycota</taxon>
        <taxon>Pezizomycotina</taxon>
        <taxon>Eurotiomycetes</taxon>
        <taxon>Chaetothyriomycetidae</taxon>
        <taxon>Verrucariales</taxon>
        <taxon>Verrucariaceae</taxon>
        <taxon>Endocarpon</taxon>
    </lineage>
</organism>
<keyword evidence="2" id="KW-1185">Reference proteome</keyword>
<dbReference type="OrthoDB" id="514248at2759"/>
<dbReference type="Proteomes" id="UP000019373">
    <property type="component" value="Unassembled WGS sequence"/>
</dbReference>
<dbReference type="EMBL" id="KE720887">
    <property type="protein sequence ID" value="ERF74180.1"/>
    <property type="molecule type" value="Genomic_DNA"/>
</dbReference>
<sequence length="109" mass="11876">MSPPPRDIYEHDVDFTELALQDPAFAKKLKPNKQLDFSDPESVLYDLSTLGTLFCVICPLLVNDVPLLKKVDFVSSRAIPSIQAVGALADLSAVFHGQTIDQVTSPSGF</sequence>
<dbReference type="AlphaFoldDB" id="U1HU95"/>
<accession>U1HU95</accession>
<gene>
    <name evidence="1" type="ORF">EPUS_03370</name>
</gene>
<dbReference type="HOGENOM" id="CLU_2183924_0_0_1"/>